<comment type="caution">
    <text evidence="1">The sequence shown here is derived from an EMBL/GenBank/DDBJ whole genome shotgun (WGS) entry which is preliminary data.</text>
</comment>
<dbReference type="EMBL" id="JACGWK010001509">
    <property type="protein sequence ID" value="KAL0286925.1"/>
    <property type="molecule type" value="Genomic_DNA"/>
</dbReference>
<reference evidence="1" key="1">
    <citation type="submission" date="2020-06" db="EMBL/GenBank/DDBJ databases">
        <authorList>
            <person name="Li T."/>
            <person name="Hu X."/>
            <person name="Zhang T."/>
            <person name="Song X."/>
            <person name="Zhang H."/>
            <person name="Dai N."/>
            <person name="Sheng W."/>
            <person name="Hou X."/>
            <person name="Wei L."/>
        </authorList>
    </citation>
    <scope>NUCLEOTIDE SEQUENCE</scope>
    <source>
        <strain evidence="1">G01</strain>
        <tissue evidence="1">Leaf</tissue>
    </source>
</reference>
<gene>
    <name evidence="1" type="ORF">Sangu_2716000</name>
</gene>
<evidence type="ECO:0000313" key="1">
    <source>
        <dbReference type="EMBL" id="KAL0286925.1"/>
    </source>
</evidence>
<protein>
    <recommendedName>
        <fullName evidence="2">Retrovirus-related Pol polyprotein from transposon TNT 1-94</fullName>
    </recommendedName>
</protein>
<dbReference type="AlphaFoldDB" id="A0AAW2IXN3"/>
<sequence>MIIGQCSWRIFLDQRNTGVVEIGIPTATEGVVVTESQKKNIEDQKLKDLKANNNLFQALDCTVLETILNKETSKSTWDSMRKENLSTSFFARTLTIVNKMKANDESKGDGDMVAKILRSMTQNFNYVAEVTAGEALEEEEWEEANKPSTNPL</sequence>
<organism evidence="1">
    <name type="scientific">Sesamum angustifolium</name>
    <dbReference type="NCBI Taxonomy" id="2727405"/>
    <lineage>
        <taxon>Eukaryota</taxon>
        <taxon>Viridiplantae</taxon>
        <taxon>Streptophyta</taxon>
        <taxon>Embryophyta</taxon>
        <taxon>Tracheophyta</taxon>
        <taxon>Spermatophyta</taxon>
        <taxon>Magnoliopsida</taxon>
        <taxon>eudicotyledons</taxon>
        <taxon>Gunneridae</taxon>
        <taxon>Pentapetalae</taxon>
        <taxon>asterids</taxon>
        <taxon>lamiids</taxon>
        <taxon>Lamiales</taxon>
        <taxon>Pedaliaceae</taxon>
        <taxon>Sesamum</taxon>
    </lineage>
</organism>
<name>A0AAW2IXN3_9LAMI</name>
<reference evidence="1" key="2">
    <citation type="journal article" date="2024" name="Plant">
        <title>Genomic evolution and insights into agronomic trait innovations of Sesamum species.</title>
        <authorList>
            <person name="Miao H."/>
            <person name="Wang L."/>
            <person name="Qu L."/>
            <person name="Liu H."/>
            <person name="Sun Y."/>
            <person name="Le M."/>
            <person name="Wang Q."/>
            <person name="Wei S."/>
            <person name="Zheng Y."/>
            <person name="Lin W."/>
            <person name="Duan Y."/>
            <person name="Cao H."/>
            <person name="Xiong S."/>
            <person name="Wang X."/>
            <person name="Wei L."/>
            <person name="Li C."/>
            <person name="Ma Q."/>
            <person name="Ju M."/>
            <person name="Zhao R."/>
            <person name="Li G."/>
            <person name="Mu C."/>
            <person name="Tian Q."/>
            <person name="Mei H."/>
            <person name="Zhang T."/>
            <person name="Gao T."/>
            <person name="Zhang H."/>
        </authorList>
    </citation>
    <scope>NUCLEOTIDE SEQUENCE</scope>
    <source>
        <strain evidence="1">G01</strain>
    </source>
</reference>
<proteinExistence type="predicted"/>
<accession>A0AAW2IXN3</accession>
<evidence type="ECO:0008006" key="2">
    <source>
        <dbReference type="Google" id="ProtNLM"/>
    </source>
</evidence>